<sequence>MEVWDNKYVHVTQDESTFYSSDGREEFRVEEGDSWIRKKGPGGSIMIGDFLCPCHGPMKVTDQQVRENGLTSPSDRDIIKACKNSDGWWKSEDMDALLELKIDSFFPGTFSFRLIFQPSGVCSQRAGGWQDDPQAQEREDIPVQDGWCVKLITRKSGDQCGLPAMERFTLRASRW</sequence>
<dbReference type="STRING" id="65357.A0A024FYA1"/>
<proteinExistence type="predicted"/>
<evidence type="ECO:0000313" key="1">
    <source>
        <dbReference type="EMBL" id="CCI11649.1"/>
    </source>
</evidence>
<dbReference type="InParanoid" id="A0A024FYA1"/>
<dbReference type="AlphaFoldDB" id="A0A024FYA1"/>
<keyword evidence="2" id="KW-1185">Reference proteome</keyword>
<organism evidence="1 2">
    <name type="scientific">Albugo candida</name>
    <dbReference type="NCBI Taxonomy" id="65357"/>
    <lineage>
        <taxon>Eukaryota</taxon>
        <taxon>Sar</taxon>
        <taxon>Stramenopiles</taxon>
        <taxon>Oomycota</taxon>
        <taxon>Peronosporomycetes</taxon>
        <taxon>Albuginales</taxon>
        <taxon>Albuginaceae</taxon>
        <taxon>Albugo</taxon>
    </lineage>
</organism>
<protein>
    <submittedName>
        <fullName evidence="1">Uncharacterized protein</fullName>
    </submittedName>
</protein>
<reference evidence="1 2" key="1">
    <citation type="submission" date="2012-05" db="EMBL/GenBank/DDBJ databases">
        <title>Recombination and specialization in a pathogen metapopulation.</title>
        <authorList>
            <person name="Gardiner A."/>
            <person name="Kemen E."/>
            <person name="Schultz-Larsen T."/>
            <person name="MacLean D."/>
            <person name="Van Oosterhout C."/>
            <person name="Jones J.D.G."/>
        </authorList>
    </citation>
    <scope>NUCLEOTIDE SEQUENCE [LARGE SCALE GENOMIC DNA]</scope>
    <source>
        <strain evidence="1 2">Ac Nc2</strain>
    </source>
</reference>
<evidence type="ECO:0000313" key="2">
    <source>
        <dbReference type="Proteomes" id="UP000053237"/>
    </source>
</evidence>
<dbReference type="OrthoDB" id="10044727at2759"/>
<gene>
    <name evidence="1" type="ORF">BN9_132550</name>
</gene>
<comment type="caution">
    <text evidence="1">The sequence shown here is derived from an EMBL/GenBank/DDBJ whole genome shotgun (WGS) entry which is preliminary data.</text>
</comment>
<dbReference type="Proteomes" id="UP000053237">
    <property type="component" value="Unassembled WGS sequence"/>
</dbReference>
<accession>A0A024FYA1</accession>
<dbReference type="EMBL" id="CAIX01001450">
    <property type="protein sequence ID" value="CCI11649.1"/>
    <property type="molecule type" value="Genomic_DNA"/>
</dbReference>
<name>A0A024FYA1_9STRA</name>